<feature type="transmembrane region" description="Helical" evidence="2">
    <location>
        <begin position="166"/>
        <end position="186"/>
    </location>
</feature>
<dbReference type="InterPro" id="IPR050879">
    <property type="entry name" value="Acyltransferase_3"/>
</dbReference>
<dbReference type="EMBL" id="BAABDC010000004">
    <property type="protein sequence ID" value="GAA3708766.1"/>
    <property type="molecule type" value="Genomic_DNA"/>
</dbReference>
<keyword evidence="2" id="KW-0472">Membrane</keyword>
<feature type="transmembrane region" description="Helical" evidence="2">
    <location>
        <begin position="319"/>
        <end position="336"/>
    </location>
</feature>
<feature type="region of interest" description="Disordered" evidence="1">
    <location>
        <begin position="1"/>
        <end position="22"/>
    </location>
</feature>
<keyword evidence="5" id="KW-1185">Reference proteome</keyword>
<evidence type="ECO:0000256" key="2">
    <source>
        <dbReference type="SAM" id="Phobius"/>
    </source>
</evidence>
<organism evidence="4 5">
    <name type="scientific">Terrabacter ginsenosidimutans</name>
    <dbReference type="NCBI Taxonomy" id="490575"/>
    <lineage>
        <taxon>Bacteria</taxon>
        <taxon>Bacillati</taxon>
        <taxon>Actinomycetota</taxon>
        <taxon>Actinomycetes</taxon>
        <taxon>Micrococcales</taxon>
        <taxon>Intrasporangiaceae</taxon>
        <taxon>Terrabacter</taxon>
    </lineage>
</organism>
<dbReference type="RefSeq" id="WP_344947305.1">
    <property type="nucleotide sequence ID" value="NZ_BAABDC010000004.1"/>
</dbReference>
<feature type="transmembrane region" description="Helical" evidence="2">
    <location>
        <begin position="193"/>
        <end position="210"/>
    </location>
</feature>
<keyword evidence="2" id="KW-0812">Transmembrane</keyword>
<sequence length="401" mass="43020">MTAGPGRADAATTSSPKPAGAGGGRRIAALDGLRGIVIVLVVLGHGNGNLWPVDLVLPVPVLGGFFGGGAVSLLFVIGAVIVTRGLLRERELGVIDPLRFYARRLVRLGVQLVPFAAAVLVVHRLDATDTTTAQTTNQSVLNVLAFTWNVYTEQHPLEARPDFFHLWYLSVQQQAYLVLPLLVVVLAARRRTLAALLSVLFVTITVWRFHVFAADGWLVAHSATSTRADGLVLGVLVAVALPWLAPLRRHAGIVLSVSAGALLVLVGVLQQLPVFQYLLTWGVVFTVVGGVLVAAIFLDPGPTRTAGVLCSRPLGYLGRASLAIFIWHLPVFALVARHTTGWQWPTRTLVAVALLSLVVWTTHRWVEEPTRRWLANHLQPPAPPALAAARPAVRPTPAVAP</sequence>
<proteinExistence type="predicted"/>
<keyword evidence="2" id="KW-1133">Transmembrane helix</keyword>
<evidence type="ECO:0000259" key="3">
    <source>
        <dbReference type="Pfam" id="PF01757"/>
    </source>
</evidence>
<feature type="domain" description="Acyltransferase 3" evidence="3">
    <location>
        <begin position="28"/>
        <end position="359"/>
    </location>
</feature>
<dbReference type="PANTHER" id="PTHR23028">
    <property type="entry name" value="ACETYLTRANSFERASE"/>
    <property type="match status" value="1"/>
</dbReference>
<feature type="transmembrane region" description="Helical" evidence="2">
    <location>
        <begin position="27"/>
        <end position="45"/>
    </location>
</feature>
<dbReference type="Pfam" id="PF01757">
    <property type="entry name" value="Acyl_transf_3"/>
    <property type="match status" value="1"/>
</dbReference>
<feature type="transmembrane region" description="Helical" evidence="2">
    <location>
        <begin position="253"/>
        <end position="272"/>
    </location>
</feature>
<dbReference type="Proteomes" id="UP001501468">
    <property type="component" value="Unassembled WGS sequence"/>
</dbReference>
<protein>
    <recommendedName>
        <fullName evidence="3">Acyltransferase 3 domain-containing protein</fullName>
    </recommendedName>
</protein>
<feature type="transmembrane region" description="Helical" evidence="2">
    <location>
        <begin position="65"/>
        <end position="87"/>
    </location>
</feature>
<accession>A0ABP7DT63</accession>
<feature type="transmembrane region" description="Helical" evidence="2">
    <location>
        <begin position="230"/>
        <end position="246"/>
    </location>
</feature>
<feature type="transmembrane region" description="Helical" evidence="2">
    <location>
        <begin position="278"/>
        <end position="298"/>
    </location>
</feature>
<feature type="transmembrane region" description="Helical" evidence="2">
    <location>
        <begin position="108"/>
        <end position="125"/>
    </location>
</feature>
<evidence type="ECO:0000313" key="4">
    <source>
        <dbReference type="EMBL" id="GAA3708766.1"/>
    </source>
</evidence>
<reference evidence="5" key="1">
    <citation type="journal article" date="2019" name="Int. J. Syst. Evol. Microbiol.">
        <title>The Global Catalogue of Microorganisms (GCM) 10K type strain sequencing project: providing services to taxonomists for standard genome sequencing and annotation.</title>
        <authorList>
            <consortium name="The Broad Institute Genomics Platform"/>
            <consortium name="The Broad Institute Genome Sequencing Center for Infectious Disease"/>
            <person name="Wu L."/>
            <person name="Ma J."/>
        </authorList>
    </citation>
    <scope>NUCLEOTIDE SEQUENCE [LARGE SCALE GENOMIC DNA]</scope>
    <source>
        <strain evidence="5">JCM 17125</strain>
    </source>
</reference>
<dbReference type="PANTHER" id="PTHR23028:SF53">
    <property type="entry name" value="ACYL_TRANSF_3 DOMAIN-CONTAINING PROTEIN"/>
    <property type="match status" value="1"/>
</dbReference>
<feature type="transmembrane region" description="Helical" evidence="2">
    <location>
        <begin position="348"/>
        <end position="366"/>
    </location>
</feature>
<comment type="caution">
    <text evidence="4">The sequence shown here is derived from an EMBL/GenBank/DDBJ whole genome shotgun (WGS) entry which is preliminary data.</text>
</comment>
<evidence type="ECO:0000313" key="5">
    <source>
        <dbReference type="Proteomes" id="UP001501468"/>
    </source>
</evidence>
<evidence type="ECO:0000256" key="1">
    <source>
        <dbReference type="SAM" id="MobiDB-lite"/>
    </source>
</evidence>
<gene>
    <name evidence="4" type="ORF">GCM10022399_26910</name>
</gene>
<name>A0ABP7DT63_9MICO</name>
<dbReference type="InterPro" id="IPR002656">
    <property type="entry name" value="Acyl_transf_3_dom"/>
</dbReference>